<feature type="region of interest" description="Disordered" evidence="5">
    <location>
        <begin position="1"/>
        <end position="38"/>
    </location>
</feature>
<dbReference type="SUPFAM" id="SSF103473">
    <property type="entry name" value="MFS general substrate transporter"/>
    <property type="match status" value="1"/>
</dbReference>
<feature type="transmembrane region" description="Helical" evidence="6">
    <location>
        <begin position="523"/>
        <end position="543"/>
    </location>
</feature>
<dbReference type="InterPro" id="IPR024371">
    <property type="entry name" value="AcetylCoA_trans_1-like"/>
</dbReference>
<evidence type="ECO:0000256" key="2">
    <source>
        <dbReference type="ARBA" id="ARBA00022692"/>
    </source>
</evidence>
<gene>
    <name evidence="7" type="ORF">MSPICULIGERA_LOCUS25086</name>
</gene>
<evidence type="ECO:0000256" key="4">
    <source>
        <dbReference type="ARBA" id="ARBA00023136"/>
    </source>
</evidence>
<feature type="transmembrane region" description="Helical" evidence="6">
    <location>
        <begin position="354"/>
        <end position="371"/>
    </location>
</feature>
<name>A0AA36DGC5_9BILA</name>
<feature type="transmembrane region" description="Helical" evidence="6">
    <location>
        <begin position="459"/>
        <end position="480"/>
    </location>
</feature>
<feature type="transmembrane region" description="Helical" evidence="6">
    <location>
        <begin position="252"/>
        <end position="276"/>
    </location>
</feature>
<evidence type="ECO:0000256" key="1">
    <source>
        <dbReference type="ARBA" id="ARBA00004141"/>
    </source>
</evidence>
<dbReference type="FunFam" id="1.20.1250.20:FF:000814">
    <property type="entry name" value="Uncharacterized protein"/>
    <property type="match status" value="1"/>
</dbReference>
<feature type="transmembrane region" description="Helical" evidence="6">
    <location>
        <begin position="317"/>
        <end position="334"/>
    </location>
</feature>
<dbReference type="AlphaFoldDB" id="A0AA36DGC5"/>
<dbReference type="InterPro" id="IPR004752">
    <property type="entry name" value="AmpG_permease/AT-1"/>
</dbReference>
<evidence type="ECO:0000256" key="3">
    <source>
        <dbReference type="ARBA" id="ARBA00022989"/>
    </source>
</evidence>
<feature type="transmembrane region" description="Helical" evidence="6">
    <location>
        <begin position="417"/>
        <end position="438"/>
    </location>
</feature>
<comment type="subcellular location">
    <subcellularLocation>
        <location evidence="1">Membrane</location>
        <topology evidence="1">Multi-pass membrane protein</topology>
    </subcellularLocation>
</comment>
<feature type="transmembrane region" description="Helical" evidence="6">
    <location>
        <begin position="75"/>
        <end position="99"/>
    </location>
</feature>
<protein>
    <recommendedName>
        <fullName evidence="9">Acetyl-coenzyme A transporter 1</fullName>
    </recommendedName>
</protein>
<dbReference type="PANTHER" id="PTHR12778">
    <property type="entry name" value="SOLUTE CARRIER FAMILY 33 ACETYL-COA TRANSPORTER -RELATED"/>
    <property type="match status" value="1"/>
</dbReference>
<dbReference type="Gene3D" id="1.20.1250.20">
    <property type="entry name" value="MFS general substrate transporter like domains"/>
    <property type="match status" value="1"/>
</dbReference>
<feature type="transmembrane region" description="Helical" evidence="6">
    <location>
        <begin position="174"/>
        <end position="196"/>
    </location>
</feature>
<dbReference type="EMBL" id="CATQJA010002709">
    <property type="protein sequence ID" value="CAJ0587108.1"/>
    <property type="molecule type" value="Genomic_DNA"/>
</dbReference>
<evidence type="ECO:0000256" key="5">
    <source>
        <dbReference type="SAM" id="MobiDB-lite"/>
    </source>
</evidence>
<feature type="transmembrane region" description="Helical" evidence="6">
    <location>
        <begin position="111"/>
        <end position="133"/>
    </location>
</feature>
<feature type="transmembrane region" description="Helical" evidence="6">
    <location>
        <begin position="145"/>
        <end position="162"/>
    </location>
</feature>
<dbReference type="GO" id="GO:0016020">
    <property type="term" value="C:membrane"/>
    <property type="evidence" value="ECO:0007669"/>
    <property type="project" value="UniProtKB-SubCell"/>
</dbReference>
<dbReference type="GO" id="GO:0035348">
    <property type="term" value="P:acetyl-CoA transmembrane transport"/>
    <property type="evidence" value="ECO:0007669"/>
    <property type="project" value="InterPro"/>
</dbReference>
<dbReference type="InterPro" id="IPR036259">
    <property type="entry name" value="MFS_trans_sf"/>
</dbReference>
<feature type="non-terminal residue" evidence="7">
    <location>
        <position position="1"/>
    </location>
</feature>
<evidence type="ECO:0000313" key="8">
    <source>
        <dbReference type="Proteomes" id="UP001177023"/>
    </source>
</evidence>
<dbReference type="Proteomes" id="UP001177023">
    <property type="component" value="Unassembled WGS sequence"/>
</dbReference>
<feature type="transmembrane region" description="Helical" evidence="6">
    <location>
        <begin position="208"/>
        <end position="232"/>
    </location>
</feature>
<reference evidence="7" key="1">
    <citation type="submission" date="2023-06" db="EMBL/GenBank/DDBJ databases">
        <authorList>
            <person name="Delattre M."/>
        </authorList>
    </citation>
    <scope>NUCLEOTIDE SEQUENCE</scope>
    <source>
        <strain evidence="7">AF72</strain>
    </source>
</reference>
<dbReference type="Pfam" id="PF13000">
    <property type="entry name" value="Acatn"/>
    <property type="match status" value="2"/>
</dbReference>
<keyword evidence="3 6" id="KW-1133">Transmembrane helix</keyword>
<sequence length="562" mass="63873">MSERVRNRSRKARRDPTTAEDLMAVEPMMDQGSGPPMLFSSSSYDDKDTLLKDQDSNEGWFTRTRESLRGDFSSILLLLFLYLLQGIPLGLISSIPLILSDKKVTYSDQALFSFAYWPFSLKLLWAPIVDSVFWRKVGRRKSWMVPCQYLIGIFMLVLSFMVDDIMGNKENPPKVIFLMLTFLPLNFLAATQDIAVDGWALTMLSRKNVGYASTCNAVGQTAGYFIGNVVFLGLESKQFANMFRDTPQDYGFINLSGFLLFWGVIFIVSTTLVFIFKHEIDHSIQAPDGSTDDDDKEIEMGITDTYKVLYRILRLRPMVYVLIILLTGKIAFAATDGMTGLKLIEMGIPKDKLAMFGLFLTPVQIVLPWIIGKWTTGPRPLNIFLMAYPYRLFIGGVYALLIWWTPSFKLADGTFQIGVYVIWIIAYIFHQFATYSMFVSMMAFNAQVSDPRIGGTYMTLLNTIGNLGGNYPVTLILWIVDHLTWKDCVQVGTEKFLYQCHKKEMADQCVVDGGVCETQIDGYYLGVAICSICGVLWAALLFNKIRYIQKIPRTEWRVIKNR</sequence>
<evidence type="ECO:0000313" key="7">
    <source>
        <dbReference type="EMBL" id="CAJ0587108.1"/>
    </source>
</evidence>
<keyword evidence="4 6" id="KW-0472">Membrane</keyword>
<feature type="transmembrane region" description="Helical" evidence="6">
    <location>
        <begin position="383"/>
        <end position="405"/>
    </location>
</feature>
<evidence type="ECO:0008006" key="9">
    <source>
        <dbReference type="Google" id="ProtNLM"/>
    </source>
</evidence>
<keyword evidence="8" id="KW-1185">Reference proteome</keyword>
<dbReference type="GO" id="GO:0008521">
    <property type="term" value="F:acetyl-CoA transmembrane transporter activity"/>
    <property type="evidence" value="ECO:0007669"/>
    <property type="project" value="InterPro"/>
</dbReference>
<organism evidence="7 8">
    <name type="scientific">Mesorhabditis spiculigera</name>
    <dbReference type="NCBI Taxonomy" id="96644"/>
    <lineage>
        <taxon>Eukaryota</taxon>
        <taxon>Metazoa</taxon>
        <taxon>Ecdysozoa</taxon>
        <taxon>Nematoda</taxon>
        <taxon>Chromadorea</taxon>
        <taxon>Rhabditida</taxon>
        <taxon>Rhabditina</taxon>
        <taxon>Rhabditomorpha</taxon>
        <taxon>Rhabditoidea</taxon>
        <taxon>Rhabditidae</taxon>
        <taxon>Mesorhabditinae</taxon>
        <taxon>Mesorhabditis</taxon>
    </lineage>
</organism>
<comment type="caution">
    <text evidence="7">The sequence shown here is derived from an EMBL/GenBank/DDBJ whole genome shotgun (WGS) entry which is preliminary data.</text>
</comment>
<proteinExistence type="predicted"/>
<evidence type="ECO:0000256" key="6">
    <source>
        <dbReference type="SAM" id="Phobius"/>
    </source>
</evidence>
<accession>A0AA36DGC5</accession>
<keyword evidence="2 6" id="KW-0812">Transmembrane</keyword>
<dbReference type="PANTHER" id="PTHR12778:SF9">
    <property type="entry name" value="ACETYL-COENZYME A TRANSPORTER 1"/>
    <property type="match status" value="1"/>
</dbReference>